<feature type="domain" description="AMIN" evidence="3">
    <location>
        <begin position="35"/>
        <end position="116"/>
    </location>
</feature>
<dbReference type="SUPFAM" id="SSF53187">
    <property type="entry name" value="Zn-dependent exopeptidases"/>
    <property type="match status" value="1"/>
</dbReference>
<feature type="domain" description="MurNAc-LAA" evidence="2">
    <location>
        <begin position="177"/>
        <end position="251"/>
    </location>
</feature>
<dbReference type="Gene3D" id="2.60.40.3500">
    <property type="match status" value="1"/>
</dbReference>
<evidence type="ECO:0000259" key="3">
    <source>
        <dbReference type="Pfam" id="PF11741"/>
    </source>
</evidence>
<feature type="non-terminal residue" evidence="4">
    <location>
        <position position="251"/>
    </location>
</feature>
<dbReference type="Gene3D" id="3.40.630.40">
    <property type="entry name" value="Zn-dependent exopeptidases"/>
    <property type="match status" value="1"/>
</dbReference>
<dbReference type="Pfam" id="PF11741">
    <property type="entry name" value="AMIN"/>
    <property type="match status" value="1"/>
</dbReference>
<dbReference type="PANTHER" id="PTHR30404:SF0">
    <property type="entry name" value="N-ACETYLMURAMOYL-L-ALANINE AMIDASE AMIC"/>
    <property type="match status" value="1"/>
</dbReference>
<dbReference type="Pfam" id="PF01520">
    <property type="entry name" value="Amidase_3"/>
    <property type="match status" value="1"/>
</dbReference>
<dbReference type="AlphaFoldDB" id="A0A382NZV7"/>
<proteinExistence type="predicted"/>
<dbReference type="InterPro" id="IPR002508">
    <property type="entry name" value="MurNAc-LAA_cat"/>
</dbReference>
<dbReference type="GO" id="GO:0009253">
    <property type="term" value="P:peptidoglycan catabolic process"/>
    <property type="evidence" value="ECO:0007669"/>
    <property type="project" value="InterPro"/>
</dbReference>
<protein>
    <recommendedName>
        <fullName evidence="5">N-acetylmuramoyl-L-alanine amidase</fullName>
    </recommendedName>
</protein>
<dbReference type="GO" id="GO:0008745">
    <property type="term" value="F:N-acetylmuramoyl-L-alanine amidase activity"/>
    <property type="evidence" value="ECO:0007669"/>
    <property type="project" value="InterPro"/>
</dbReference>
<dbReference type="PANTHER" id="PTHR30404">
    <property type="entry name" value="N-ACETYLMURAMOYL-L-ALANINE AMIDASE"/>
    <property type="match status" value="1"/>
</dbReference>
<evidence type="ECO:0000259" key="2">
    <source>
        <dbReference type="Pfam" id="PF01520"/>
    </source>
</evidence>
<dbReference type="InterPro" id="IPR050695">
    <property type="entry name" value="N-acetylmuramoyl_amidase_3"/>
</dbReference>
<dbReference type="EMBL" id="UINC01103632">
    <property type="protein sequence ID" value="SVC66160.1"/>
    <property type="molecule type" value="Genomic_DNA"/>
</dbReference>
<dbReference type="GO" id="GO:0030288">
    <property type="term" value="C:outer membrane-bounded periplasmic space"/>
    <property type="evidence" value="ECO:0007669"/>
    <property type="project" value="TreeGrafter"/>
</dbReference>
<keyword evidence="1" id="KW-0378">Hydrolase</keyword>
<name>A0A382NZV7_9ZZZZ</name>
<gene>
    <name evidence="4" type="ORF">METZ01_LOCUS319014</name>
</gene>
<evidence type="ECO:0000256" key="1">
    <source>
        <dbReference type="ARBA" id="ARBA00022801"/>
    </source>
</evidence>
<dbReference type="InterPro" id="IPR021731">
    <property type="entry name" value="AMIN_dom"/>
</dbReference>
<reference evidence="4" key="1">
    <citation type="submission" date="2018-05" db="EMBL/GenBank/DDBJ databases">
        <authorList>
            <person name="Lanie J.A."/>
            <person name="Ng W.-L."/>
            <person name="Kazmierczak K.M."/>
            <person name="Andrzejewski T.M."/>
            <person name="Davidsen T.M."/>
            <person name="Wayne K.J."/>
            <person name="Tettelin H."/>
            <person name="Glass J.I."/>
            <person name="Rusch D."/>
            <person name="Podicherti R."/>
            <person name="Tsui H.-C.T."/>
            <person name="Winkler M.E."/>
        </authorList>
    </citation>
    <scope>NUCLEOTIDE SEQUENCE</scope>
</reference>
<sequence length="251" mass="28079">MRLFLTFICGLFWIESWSTTSAIADSSHELKVTEIRTWEHPDYTRLVLELTSEVRPDIFLISNPYRVVLDLPPAEFLVPMEPRKGVGVIKNYRFGLFEPGISRLVIDLTGPAIVKKSFILPPTEQKPHRFVLDLRATTKEEFLATATGSQIKRNSAPEATENTDITNQENHSHSLTIVLDAGHGGVDPGAIGKNGFYEKTVALAAPKELGQMLQVIGPYKVVLTRNTDIYLPLRQRVAVARRVKGDLFISI</sequence>
<accession>A0A382NZV7</accession>
<evidence type="ECO:0000313" key="4">
    <source>
        <dbReference type="EMBL" id="SVC66160.1"/>
    </source>
</evidence>
<evidence type="ECO:0008006" key="5">
    <source>
        <dbReference type="Google" id="ProtNLM"/>
    </source>
</evidence>
<dbReference type="CDD" id="cd02696">
    <property type="entry name" value="MurNAc-LAA"/>
    <property type="match status" value="1"/>
</dbReference>
<organism evidence="4">
    <name type="scientific">marine metagenome</name>
    <dbReference type="NCBI Taxonomy" id="408172"/>
    <lineage>
        <taxon>unclassified sequences</taxon>
        <taxon>metagenomes</taxon>
        <taxon>ecological metagenomes</taxon>
    </lineage>
</organism>